<dbReference type="InterPro" id="IPR036291">
    <property type="entry name" value="NAD(P)-bd_dom_sf"/>
</dbReference>
<keyword evidence="10" id="KW-0443">Lipid metabolism</keyword>
<comment type="similarity">
    <text evidence="14">Belongs to the short-chain dehydrogenases/reductases (SDR) family. ERG27 subfamily.</text>
</comment>
<keyword evidence="7" id="KW-1133">Transmembrane helix</keyword>
<evidence type="ECO:0000256" key="10">
    <source>
        <dbReference type="ARBA" id="ARBA00023098"/>
    </source>
</evidence>
<evidence type="ECO:0000256" key="30">
    <source>
        <dbReference type="ARBA" id="ARBA00081545"/>
    </source>
</evidence>
<dbReference type="PRINTS" id="PR00081">
    <property type="entry name" value="GDHRDH"/>
</dbReference>
<proteinExistence type="inferred from homology"/>
<dbReference type="Ensembl" id="ENSPMRT00000002452.1">
    <property type="protein sequence ID" value="ENSPMRP00000002306.1"/>
    <property type="gene ID" value="ENSPMRG00000001665.1"/>
</dbReference>
<evidence type="ECO:0000256" key="16">
    <source>
        <dbReference type="ARBA" id="ARBA00024072"/>
    </source>
</evidence>
<dbReference type="GO" id="GO:0008209">
    <property type="term" value="P:androgen metabolic process"/>
    <property type="evidence" value="ECO:0007669"/>
    <property type="project" value="Ensembl"/>
</dbReference>
<sequence length="470" mass="52784">MRSPRGGDGQACPAIGLPSRHLAARPRARPLIGPGRRGGGRGRGGVWGRGRGGAKPGFWRLVPRRSPPASRRRRSPLAMQKVAVVTGASSGIGSALCERLLQEDASLHLCLACRNLEKANATRNHLLSCFPSADVSIVQIDVSKVASVLRAAEEIKARFHRLDYLFLNAGIMVNPRISLWAFIRGIFSRSSKQDTWVSHAVSHPNTDQPQTCLASVMEHPQVEQNEAKSSFAQRAYQMLTTAEGLMSQEDRVTADNLQEVFETNLFGHFVLIRNLEPLLCCIEKPSKLVWTSSVNACKSNFSLEDFQHRQGKEAYSSSKYATDLTSVALNNRFNKQGLYSSVVCPGVVMTNMTFEILPSFVWKLFFPILWLFRLFTNTYTLTPYNGAEALVWLFKQKPELLDPLVKFHSCTTFFGKNYVEIRKMDLSEDTAEKLYEKLLELEKQLLARFNSPQHKNSKARPVFSHHSSWQ</sequence>
<dbReference type="Proteomes" id="UP000472272">
    <property type="component" value="Chromosome 6"/>
</dbReference>
<evidence type="ECO:0000313" key="35">
    <source>
        <dbReference type="Proteomes" id="UP000472272"/>
    </source>
</evidence>
<dbReference type="EC" id="1.1.1.270" evidence="15"/>
<dbReference type="OMA" id="HFMLIRE"/>
<evidence type="ECO:0000256" key="28">
    <source>
        <dbReference type="ARBA" id="ARBA00071031"/>
    </source>
</evidence>
<evidence type="ECO:0000256" key="23">
    <source>
        <dbReference type="ARBA" id="ARBA00052448"/>
    </source>
</evidence>
<evidence type="ECO:0000256" key="24">
    <source>
        <dbReference type="ARBA" id="ARBA00052450"/>
    </source>
</evidence>
<evidence type="ECO:0000256" key="4">
    <source>
        <dbReference type="ARBA" id="ARBA00022824"/>
    </source>
</evidence>
<dbReference type="GO" id="GO:0005789">
    <property type="term" value="C:endoplasmic reticulum membrane"/>
    <property type="evidence" value="ECO:0007669"/>
    <property type="project" value="UniProtKB-SubCell"/>
</dbReference>
<comment type="catalytic activity">
    <reaction evidence="23">
        <text>4alpha-methyl-5alpha-cholest-8-en-3-one + NADPH + H(+) = 4alpha-methyl-5alpha-cholest-8-en-3beta-ol + NADP(+)</text>
        <dbReference type="Rhea" id="RHEA:46832"/>
        <dbReference type="ChEBI" id="CHEBI:15378"/>
        <dbReference type="ChEBI" id="CHEBI:57783"/>
        <dbReference type="ChEBI" id="CHEBI:58349"/>
        <dbReference type="ChEBI" id="CHEBI:87050"/>
        <dbReference type="ChEBI" id="CHEBI:87051"/>
    </reaction>
    <physiologicalReaction direction="left-to-right" evidence="23">
        <dbReference type="Rhea" id="RHEA:46833"/>
    </physiologicalReaction>
</comment>
<evidence type="ECO:0000256" key="13">
    <source>
        <dbReference type="ARBA" id="ARBA00023589"/>
    </source>
</evidence>
<comment type="catalytic activity">
    <reaction evidence="21">
        <text>a 3beta-hydroxysteroid + NADP(+) = a 3-oxosteroid + NADPH + H(+)</text>
        <dbReference type="Rhea" id="RHEA:34787"/>
        <dbReference type="ChEBI" id="CHEBI:15378"/>
        <dbReference type="ChEBI" id="CHEBI:36836"/>
        <dbReference type="ChEBI" id="CHEBI:47788"/>
        <dbReference type="ChEBI" id="CHEBI:57783"/>
        <dbReference type="ChEBI" id="CHEBI:58349"/>
        <dbReference type="EC" id="1.1.1.270"/>
    </reaction>
    <physiologicalReaction direction="right-to-left" evidence="21">
        <dbReference type="Rhea" id="RHEA:34789"/>
    </physiologicalReaction>
</comment>
<reference evidence="34" key="2">
    <citation type="submission" date="2025-08" db="UniProtKB">
        <authorList>
            <consortium name="Ensembl"/>
        </authorList>
    </citation>
    <scope>IDENTIFICATION</scope>
</reference>
<dbReference type="Gene3D" id="3.40.50.720">
    <property type="entry name" value="NAD(P)-binding Rossmann-like Domain"/>
    <property type="match status" value="2"/>
</dbReference>
<evidence type="ECO:0000256" key="32">
    <source>
        <dbReference type="ARBA" id="ARBA00083257"/>
    </source>
</evidence>
<evidence type="ECO:0000256" key="11">
    <source>
        <dbReference type="ARBA" id="ARBA00023136"/>
    </source>
</evidence>
<evidence type="ECO:0000256" key="17">
    <source>
        <dbReference type="ARBA" id="ARBA00037929"/>
    </source>
</evidence>
<comment type="catalytic activity">
    <reaction evidence="24">
        <text>17beta-estradiol + NADP(+) = estrone + NADPH + H(+)</text>
        <dbReference type="Rhea" id="RHEA:24616"/>
        <dbReference type="ChEBI" id="CHEBI:15378"/>
        <dbReference type="ChEBI" id="CHEBI:16469"/>
        <dbReference type="ChEBI" id="CHEBI:17263"/>
        <dbReference type="ChEBI" id="CHEBI:57783"/>
        <dbReference type="ChEBI" id="CHEBI:58349"/>
        <dbReference type="EC" id="1.1.1.62"/>
    </reaction>
    <physiologicalReaction direction="right-to-left" evidence="24">
        <dbReference type="Rhea" id="RHEA:24618"/>
    </physiologicalReaction>
</comment>
<organism evidence="34 35">
    <name type="scientific">Podarcis muralis</name>
    <name type="common">Wall lizard</name>
    <name type="synonym">Lacerta muralis</name>
    <dbReference type="NCBI Taxonomy" id="64176"/>
    <lineage>
        <taxon>Eukaryota</taxon>
        <taxon>Metazoa</taxon>
        <taxon>Chordata</taxon>
        <taxon>Craniata</taxon>
        <taxon>Vertebrata</taxon>
        <taxon>Euteleostomi</taxon>
        <taxon>Lepidosauria</taxon>
        <taxon>Squamata</taxon>
        <taxon>Bifurcata</taxon>
        <taxon>Unidentata</taxon>
        <taxon>Episquamata</taxon>
        <taxon>Laterata</taxon>
        <taxon>Lacertibaenia</taxon>
        <taxon>Lacertidae</taxon>
        <taxon>Podarcis</taxon>
    </lineage>
</organism>
<dbReference type="GO" id="GO:0000253">
    <property type="term" value="F:3-beta-hydroxysteroid 3-dehydrogenase (NADP+) activity"/>
    <property type="evidence" value="ECO:0007669"/>
    <property type="project" value="UniProtKB-EC"/>
</dbReference>
<comment type="catalytic activity">
    <reaction evidence="25">
        <text>zymosterone + NADPH + H(+) = zymosterol + NADP(+)</text>
        <dbReference type="Rhea" id="RHEA:33459"/>
        <dbReference type="ChEBI" id="CHEBI:15378"/>
        <dbReference type="ChEBI" id="CHEBI:18252"/>
        <dbReference type="ChEBI" id="CHEBI:52386"/>
        <dbReference type="ChEBI" id="CHEBI:57783"/>
        <dbReference type="ChEBI" id="CHEBI:58349"/>
    </reaction>
    <physiologicalReaction direction="left-to-right" evidence="25">
        <dbReference type="Rhea" id="RHEA:33460"/>
    </physiologicalReaction>
</comment>
<dbReference type="GO" id="GO:0007420">
    <property type="term" value="P:brain development"/>
    <property type="evidence" value="ECO:0007669"/>
    <property type="project" value="Ensembl"/>
</dbReference>
<keyword evidence="11" id="KW-0472">Membrane</keyword>
<dbReference type="EC" id="1.1.1.210" evidence="27"/>
<accession>A0A670HRY9</accession>
<name>A0A670HRY9_PODMU</name>
<dbReference type="SUPFAM" id="SSF51735">
    <property type="entry name" value="NAD(P)-binding Rossmann-fold domains"/>
    <property type="match status" value="1"/>
</dbReference>
<dbReference type="InterPro" id="IPR052834">
    <property type="entry name" value="3KSR/17beta-HSD"/>
</dbReference>
<evidence type="ECO:0000256" key="12">
    <source>
        <dbReference type="ARBA" id="ARBA00023180"/>
    </source>
</evidence>
<feature type="compositionally biased region" description="Gly residues" evidence="33">
    <location>
        <begin position="35"/>
        <end position="49"/>
    </location>
</feature>
<evidence type="ECO:0000256" key="3">
    <source>
        <dbReference type="ARBA" id="ARBA00022692"/>
    </source>
</evidence>
<dbReference type="FunFam" id="3.40.50.720:FF:000289">
    <property type="entry name" value="Hydroxysteroid 17-beta dehydrogenase 7"/>
    <property type="match status" value="1"/>
</dbReference>
<keyword evidence="35" id="KW-1185">Reference proteome</keyword>
<evidence type="ECO:0000256" key="29">
    <source>
        <dbReference type="ARBA" id="ARBA00077091"/>
    </source>
</evidence>
<dbReference type="GO" id="GO:0006703">
    <property type="term" value="P:estrogen biosynthetic process"/>
    <property type="evidence" value="ECO:0007669"/>
    <property type="project" value="Ensembl"/>
</dbReference>
<evidence type="ECO:0000256" key="33">
    <source>
        <dbReference type="SAM" id="MobiDB-lite"/>
    </source>
</evidence>
<comment type="pathway">
    <text evidence="13">Steroid biosynthesis; zymosterol biosynthesis; zymosterol from lanosterol: step 5/6.</text>
</comment>
<keyword evidence="6" id="KW-0752">Steroid biosynthesis</keyword>
<protein>
    <recommendedName>
        <fullName evidence="28">3-keto-steroid reductase/17-beta-hydroxysteroid dehydrogenase 7</fullName>
        <ecNumber evidence="27">1.1.1.210</ecNumber>
        <ecNumber evidence="15">1.1.1.270</ecNumber>
        <ecNumber evidence="16">1.1.1.62</ecNumber>
    </recommendedName>
    <alternativeName>
        <fullName evidence="30">17-beta-hydroxysteroid dehydrogenase 7</fullName>
    </alternativeName>
    <alternativeName>
        <fullName evidence="31">3-keto-steroid reductase</fullName>
    </alternativeName>
    <alternativeName>
        <fullName evidence="29">Dihydrotestosterone oxidoreductase</fullName>
    </alternativeName>
    <alternativeName>
        <fullName evidence="32">Estradiol 17-beta-dehydrogenase 7</fullName>
    </alternativeName>
</protein>
<dbReference type="AlphaFoldDB" id="A0A670HRY9"/>
<keyword evidence="12" id="KW-0325">Glycoprotein</keyword>
<evidence type="ECO:0000313" key="34">
    <source>
        <dbReference type="Ensembl" id="ENSPMRP00000002306.1"/>
    </source>
</evidence>
<keyword evidence="2" id="KW-0444">Lipid biosynthesis</keyword>
<comment type="catalytic activity">
    <reaction evidence="22">
        <text>4alpha-methyl-5alpha-cholest-7-en-3beta-ol + NADP(+) = 4alpha-methyl-5alpha-cholest-7-en-3-one + NADPH + H(+)</text>
        <dbReference type="Rhea" id="RHEA:18409"/>
        <dbReference type="ChEBI" id="CHEBI:15378"/>
        <dbReference type="ChEBI" id="CHEBI:16495"/>
        <dbReference type="ChEBI" id="CHEBI:18378"/>
        <dbReference type="ChEBI" id="CHEBI:57783"/>
        <dbReference type="ChEBI" id="CHEBI:58349"/>
        <dbReference type="EC" id="1.1.1.270"/>
    </reaction>
    <physiologicalReaction direction="right-to-left" evidence="22">
        <dbReference type="Rhea" id="RHEA:18411"/>
    </physiologicalReaction>
</comment>
<dbReference type="GO" id="GO:0004303">
    <property type="term" value="F:estradiol 17-beta-dehydrogenase [NAD(P)+] activity"/>
    <property type="evidence" value="ECO:0007669"/>
    <property type="project" value="UniProtKB-EC"/>
</dbReference>
<comment type="pathway">
    <text evidence="17">Steroid biosynthesis; estrogen biosynthesis.</text>
</comment>
<evidence type="ECO:0000256" key="2">
    <source>
        <dbReference type="ARBA" id="ARBA00022516"/>
    </source>
</evidence>
<evidence type="ECO:0000256" key="25">
    <source>
        <dbReference type="ARBA" id="ARBA00052561"/>
    </source>
</evidence>
<keyword evidence="9" id="KW-0520">NAD</keyword>
<evidence type="ECO:0000256" key="1">
    <source>
        <dbReference type="ARBA" id="ARBA00004389"/>
    </source>
</evidence>
<dbReference type="Pfam" id="PF00106">
    <property type="entry name" value="adh_short"/>
    <property type="match status" value="2"/>
</dbReference>
<feature type="region of interest" description="Disordered" evidence="33">
    <location>
        <begin position="1"/>
        <end position="49"/>
    </location>
</feature>
<reference evidence="34" key="3">
    <citation type="submission" date="2025-09" db="UniProtKB">
        <authorList>
            <consortium name="Ensembl"/>
        </authorList>
    </citation>
    <scope>IDENTIFICATION</scope>
</reference>
<dbReference type="GO" id="GO:0030154">
    <property type="term" value="P:cell differentiation"/>
    <property type="evidence" value="ECO:0007669"/>
    <property type="project" value="Ensembl"/>
</dbReference>
<evidence type="ECO:0000256" key="22">
    <source>
        <dbReference type="ARBA" id="ARBA00052439"/>
    </source>
</evidence>
<evidence type="ECO:0000256" key="27">
    <source>
        <dbReference type="ARBA" id="ARBA00066807"/>
    </source>
</evidence>
<reference evidence="34 35" key="1">
    <citation type="journal article" date="2019" name="Proc. Natl. Acad. Sci. U.S.A.">
        <title>Regulatory changes in pterin and carotenoid genes underlie balanced color polymorphisms in the wall lizard.</title>
        <authorList>
            <person name="Andrade P."/>
            <person name="Pinho C."/>
            <person name="Perez I de Lanuza G."/>
            <person name="Afonso S."/>
            <person name="Brejcha J."/>
            <person name="Rubin C.J."/>
            <person name="Wallerman O."/>
            <person name="Pereira P."/>
            <person name="Sabatino S.J."/>
            <person name="Bellati A."/>
            <person name="Pellitteri-Rosa D."/>
            <person name="Bosakova Z."/>
            <person name="Bunikis I."/>
            <person name="Carretero M.A."/>
            <person name="Feiner N."/>
            <person name="Marsik P."/>
            <person name="Pauperio F."/>
            <person name="Salvi D."/>
            <person name="Soler L."/>
            <person name="While G.M."/>
            <person name="Uller T."/>
            <person name="Font E."/>
            <person name="Andersson L."/>
            <person name="Carneiro M."/>
        </authorList>
    </citation>
    <scope>NUCLEOTIDE SEQUENCE</scope>
</reference>
<comment type="catalytic activity">
    <reaction evidence="20">
        <text>5alpha-androstane-3beta,17beta-diol + NADP(+) = 17beta-hydroxy-5alpha-androstan-3-one + NADPH + H(+)</text>
        <dbReference type="Rhea" id="RHEA:16297"/>
        <dbReference type="ChEBI" id="CHEBI:15378"/>
        <dbReference type="ChEBI" id="CHEBI:16330"/>
        <dbReference type="ChEBI" id="CHEBI:18329"/>
        <dbReference type="ChEBI" id="CHEBI:57783"/>
        <dbReference type="ChEBI" id="CHEBI:58349"/>
        <dbReference type="EC" id="1.1.1.210"/>
    </reaction>
    <physiologicalReaction direction="right-to-left" evidence="20">
        <dbReference type="Rhea" id="RHEA:16299"/>
    </physiologicalReaction>
</comment>
<keyword evidence="8" id="KW-0560">Oxidoreductase</keyword>
<comment type="subunit">
    <text evidence="26">Binds to the short form of prolactin receptor.</text>
</comment>
<evidence type="ECO:0000256" key="31">
    <source>
        <dbReference type="ARBA" id="ARBA00083156"/>
    </source>
</evidence>
<comment type="subcellular location">
    <subcellularLocation>
        <location evidence="1">Endoplasmic reticulum membrane</location>
        <topology evidence="1">Single-pass membrane protein</topology>
    </subcellularLocation>
</comment>
<evidence type="ECO:0000256" key="8">
    <source>
        <dbReference type="ARBA" id="ARBA00023002"/>
    </source>
</evidence>
<evidence type="ECO:0000256" key="7">
    <source>
        <dbReference type="ARBA" id="ARBA00022989"/>
    </source>
</evidence>
<comment type="catalytic activity">
    <reaction evidence="19">
        <text>5alpha-cholest-8-en-3-one + NADPH + H(+) = 5alpha-cholest-8-en-3beta-ol + NADP(+)</text>
        <dbReference type="Rhea" id="RHEA:46852"/>
        <dbReference type="ChEBI" id="CHEBI:15378"/>
        <dbReference type="ChEBI" id="CHEBI:16608"/>
        <dbReference type="ChEBI" id="CHEBI:57783"/>
        <dbReference type="ChEBI" id="CHEBI:58349"/>
        <dbReference type="ChEBI" id="CHEBI:87056"/>
    </reaction>
    <physiologicalReaction direction="left-to-right" evidence="19">
        <dbReference type="Rhea" id="RHEA:46853"/>
    </physiologicalReaction>
</comment>
<dbReference type="GO" id="GO:0048568">
    <property type="term" value="P:embryonic organ development"/>
    <property type="evidence" value="ECO:0007669"/>
    <property type="project" value="Ensembl"/>
</dbReference>
<dbReference type="EC" id="1.1.1.62" evidence="16"/>
<dbReference type="GO" id="GO:0047024">
    <property type="term" value="F:5-alpha-androstane-3-beta,17-beta-diol dehydrogenase (NADP+) activity"/>
    <property type="evidence" value="ECO:0007669"/>
    <property type="project" value="UniProtKB-EC"/>
</dbReference>
<evidence type="ECO:0000256" key="18">
    <source>
        <dbReference type="ARBA" id="ARBA00048246"/>
    </source>
</evidence>
<evidence type="ECO:0000256" key="6">
    <source>
        <dbReference type="ARBA" id="ARBA00022955"/>
    </source>
</evidence>
<evidence type="ECO:0000256" key="15">
    <source>
        <dbReference type="ARBA" id="ARBA00023621"/>
    </source>
</evidence>
<dbReference type="PANTHER" id="PTHR44442:SF1">
    <property type="entry name" value="3-KETO-STEROID REDUCTASE_17-BETA-HYDROXYSTEROID DEHYDROGENASE 7"/>
    <property type="match status" value="1"/>
</dbReference>
<keyword evidence="3" id="KW-0812">Transmembrane</keyword>
<keyword evidence="5" id="KW-0521">NADP</keyword>
<evidence type="ECO:0000256" key="5">
    <source>
        <dbReference type="ARBA" id="ARBA00022857"/>
    </source>
</evidence>
<dbReference type="PANTHER" id="PTHR44442">
    <property type="entry name" value="3-KETO-STEROID REDUCTASE"/>
    <property type="match status" value="1"/>
</dbReference>
<dbReference type="GO" id="GO:0048706">
    <property type="term" value="P:embryonic skeletal system development"/>
    <property type="evidence" value="ECO:0007669"/>
    <property type="project" value="Ensembl"/>
</dbReference>
<evidence type="ECO:0000256" key="26">
    <source>
        <dbReference type="ARBA" id="ARBA00063141"/>
    </source>
</evidence>
<dbReference type="GO" id="GO:0006695">
    <property type="term" value="P:cholesterol biosynthetic process"/>
    <property type="evidence" value="ECO:0007669"/>
    <property type="project" value="Ensembl"/>
</dbReference>
<comment type="catalytic activity">
    <reaction evidence="18">
        <text>3-dehydro-4alpha-methylzymosterol + NADPH + H(+) = 4alpha-methylzymosterol + NADP(+)</text>
        <dbReference type="Rhea" id="RHEA:36379"/>
        <dbReference type="ChEBI" id="CHEBI:1949"/>
        <dbReference type="ChEBI" id="CHEBI:15378"/>
        <dbReference type="ChEBI" id="CHEBI:57783"/>
        <dbReference type="ChEBI" id="CHEBI:58349"/>
        <dbReference type="ChEBI" id="CHEBI:136486"/>
        <dbReference type="EC" id="1.1.1.270"/>
    </reaction>
    <physiologicalReaction direction="left-to-right" evidence="18">
        <dbReference type="Rhea" id="RHEA:36380"/>
    </physiologicalReaction>
</comment>
<evidence type="ECO:0000256" key="9">
    <source>
        <dbReference type="ARBA" id="ARBA00023027"/>
    </source>
</evidence>
<evidence type="ECO:0000256" key="20">
    <source>
        <dbReference type="ARBA" id="ARBA00051795"/>
    </source>
</evidence>
<keyword evidence="4" id="KW-0256">Endoplasmic reticulum</keyword>
<dbReference type="GeneTree" id="ENSGT00390000013340"/>
<gene>
    <name evidence="34" type="primary">HSD17B7</name>
</gene>
<evidence type="ECO:0000256" key="21">
    <source>
        <dbReference type="ARBA" id="ARBA00051929"/>
    </source>
</evidence>
<evidence type="ECO:0000256" key="19">
    <source>
        <dbReference type="ARBA" id="ARBA00050673"/>
    </source>
</evidence>
<evidence type="ECO:0000256" key="14">
    <source>
        <dbReference type="ARBA" id="ARBA00023593"/>
    </source>
</evidence>
<dbReference type="InterPro" id="IPR002347">
    <property type="entry name" value="SDR_fam"/>
</dbReference>